<dbReference type="CDD" id="cd06170">
    <property type="entry name" value="LuxR_C_like"/>
    <property type="match status" value="1"/>
</dbReference>
<dbReference type="PANTHER" id="PTHR44688">
    <property type="entry name" value="DNA-BINDING TRANSCRIPTIONAL ACTIVATOR DEVR_DOSR"/>
    <property type="match status" value="1"/>
</dbReference>
<keyword evidence="3" id="KW-0804">Transcription</keyword>
<dbReference type="Proteomes" id="UP001320544">
    <property type="component" value="Chromosome"/>
</dbReference>
<accession>A0ABN6MMJ5</accession>
<evidence type="ECO:0000256" key="3">
    <source>
        <dbReference type="ARBA" id="ARBA00023163"/>
    </source>
</evidence>
<dbReference type="EMBL" id="AP025564">
    <property type="protein sequence ID" value="BDE97768.1"/>
    <property type="molecule type" value="Genomic_DNA"/>
</dbReference>
<dbReference type="PROSITE" id="PS50043">
    <property type="entry name" value="HTH_LUXR_2"/>
    <property type="match status" value="1"/>
</dbReference>
<keyword evidence="4" id="KW-1133">Transmembrane helix</keyword>
<keyword evidence="8" id="KW-1185">Reference proteome</keyword>
<keyword evidence="4" id="KW-0812">Transmembrane</keyword>
<feature type="chain" id="PRO_5047474861" description="HTH luxR-type domain-containing protein" evidence="5">
    <location>
        <begin position="25"/>
        <end position="347"/>
    </location>
</feature>
<feature type="transmembrane region" description="Helical" evidence="4">
    <location>
        <begin position="194"/>
        <end position="212"/>
    </location>
</feature>
<gene>
    <name evidence="7" type="ORF">CE91St30_31010</name>
</gene>
<dbReference type="PRINTS" id="PR00038">
    <property type="entry name" value="HTHLUXR"/>
</dbReference>
<proteinExistence type="predicted"/>
<keyword evidence="5" id="KW-0732">Signal</keyword>
<keyword evidence="4" id="KW-0472">Membrane</keyword>
<dbReference type="Pfam" id="PF00196">
    <property type="entry name" value="GerE"/>
    <property type="match status" value="1"/>
</dbReference>
<keyword evidence="2" id="KW-0238">DNA-binding</keyword>
<reference evidence="7 8" key="1">
    <citation type="submission" date="2022-01" db="EMBL/GenBank/DDBJ databases">
        <title>Novel bile acid biosynthetic pathways are enriched in the microbiome of centenarians.</title>
        <authorList>
            <person name="Sato Y."/>
            <person name="Atarashi K."/>
            <person name="Plichta R.D."/>
            <person name="Arai Y."/>
            <person name="Sasajima S."/>
            <person name="Kearney M.S."/>
            <person name="Suda W."/>
            <person name="Takeshita K."/>
            <person name="Sasaki T."/>
            <person name="Okamoto S."/>
            <person name="Skelly N.A."/>
            <person name="Okamura Y."/>
            <person name="Vlamakis H."/>
            <person name="Li Y."/>
            <person name="Tanoue T."/>
            <person name="Takei H."/>
            <person name="Nittono H."/>
            <person name="Narushima S."/>
            <person name="Irie J."/>
            <person name="Itoh H."/>
            <person name="Moriya K."/>
            <person name="Sugiura Y."/>
            <person name="Suematsu M."/>
            <person name="Moritoki N."/>
            <person name="Shibata S."/>
            <person name="Littman R.D."/>
            <person name="Fischbach A.M."/>
            <person name="Uwamino Y."/>
            <person name="Inoue T."/>
            <person name="Honda A."/>
            <person name="Hattori M."/>
            <person name="Murai T."/>
            <person name="Xavier J.R."/>
            <person name="Hirose N."/>
            <person name="Honda K."/>
        </authorList>
    </citation>
    <scope>NUCLEOTIDE SEQUENCE [LARGE SCALE GENOMIC DNA]</scope>
    <source>
        <strain evidence="7 8">CE91-St30</strain>
    </source>
</reference>
<feature type="signal peptide" evidence="5">
    <location>
        <begin position="1"/>
        <end position="24"/>
    </location>
</feature>
<feature type="domain" description="HTH luxR-type" evidence="6">
    <location>
        <begin position="278"/>
        <end position="343"/>
    </location>
</feature>
<feature type="transmembrane region" description="Helical" evidence="4">
    <location>
        <begin position="224"/>
        <end position="242"/>
    </location>
</feature>
<feature type="transmembrane region" description="Helical" evidence="4">
    <location>
        <begin position="151"/>
        <end position="173"/>
    </location>
</feature>
<feature type="transmembrane region" description="Helical" evidence="4">
    <location>
        <begin position="128"/>
        <end position="145"/>
    </location>
</feature>
<evidence type="ECO:0000313" key="7">
    <source>
        <dbReference type="EMBL" id="BDE97768.1"/>
    </source>
</evidence>
<protein>
    <recommendedName>
        <fullName evidence="6">HTH luxR-type domain-containing protein</fullName>
    </recommendedName>
</protein>
<evidence type="ECO:0000256" key="4">
    <source>
        <dbReference type="SAM" id="Phobius"/>
    </source>
</evidence>
<evidence type="ECO:0000256" key="5">
    <source>
        <dbReference type="SAM" id="SignalP"/>
    </source>
</evidence>
<dbReference type="InterPro" id="IPR000792">
    <property type="entry name" value="Tscrpt_reg_LuxR_C"/>
</dbReference>
<dbReference type="Gene3D" id="1.10.10.10">
    <property type="entry name" value="Winged helix-like DNA-binding domain superfamily/Winged helix DNA-binding domain"/>
    <property type="match status" value="1"/>
</dbReference>
<evidence type="ECO:0000259" key="6">
    <source>
        <dbReference type="PROSITE" id="PS50043"/>
    </source>
</evidence>
<evidence type="ECO:0000256" key="2">
    <source>
        <dbReference type="ARBA" id="ARBA00023125"/>
    </source>
</evidence>
<feature type="transmembrane region" description="Helical" evidence="4">
    <location>
        <begin position="99"/>
        <end position="116"/>
    </location>
</feature>
<evidence type="ECO:0000256" key="1">
    <source>
        <dbReference type="ARBA" id="ARBA00023015"/>
    </source>
</evidence>
<dbReference type="PANTHER" id="PTHR44688:SF16">
    <property type="entry name" value="DNA-BINDING TRANSCRIPTIONAL ACTIVATOR DEVR_DOSR"/>
    <property type="match status" value="1"/>
</dbReference>
<feature type="transmembrane region" description="Helical" evidence="4">
    <location>
        <begin position="32"/>
        <end position="50"/>
    </location>
</feature>
<feature type="transmembrane region" description="Helical" evidence="4">
    <location>
        <begin position="74"/>
        <end position="93"/>
    </location>
</feature>
<evidence type="ECO:0000313" key="8">
    <source>
        <dbReference type="Proteomes" id="UP001320544"/>
    </source>
</evidence>
<dbReference type="RefSeq" id="WP_303203000.1">
    <property type="nucleotide sequence ID" value="NZ_CAUGJQ010000017.1"/>
</dbReference>
<organism evidence="7 8">
    <name type="scientific">Raoultibacter timonensis</name>
    <dbReference type="NCBI Taxonomy" id="1907662"/>
    <lineage>
        <taxon>Bacteria</taxon>
        <taxon>Bacillati</taxon>
        <taxon>Actinomycetota</taxon>
        <taxon>Coriobacteriia</taxon>
        <taxon>Eggerthellales</taxon>
        <taxon>Eggerthellaceae</taxon>
        <taxon>Raoultibacter</taxon>
    </lineage>
</organism>
<keyword evidence="1" id="KW-0805">Transcription regulation</keyword>
<dbReference type="SUPFAM" id="SSF46894">
    <property type="entry name" value="C-terminal effector domain of the bipartite response regulators"/>
    <property type="match status" value="1"/>
</dbReference>
<dbReference type="InterPro" id="IPR036388">
    <property type="entry name" value="WH-like_DNA-bd_sf"/>
</dbReference>
<dbReference type="SMART" id="SM00421">
    <property type="entry name" value="HTH_LUXR"/>
    <property type="match status" value="1"/>
</dbReference>
<sequence>MRQNILTVATSAFFSVLLYVSACAAQPLQLGLIGMAIIIAAEVAICRLLMKNVDWGNYLREEDESVFRESSKKAFWLACHSAAYGVVLIVTVSLGLGPALIVGACGVIGAALSIMAKHWSLNRVLKSQQVQQLSLPFIVAILFLIPYCNEAALIVCAGLNVAFNAFAMVLSWCERSELNQEFRIHSIRRYSKASIPNWIGLLIGTVVGWYAFMRNEPIEQSAHFILIGLAFLLLLSFVLLISEESRKAEAISRLGEVKLDERDETSDHDGRFIRACKKVAQNHGLSPRETEVFLLLAKGRNVERIEEKLVISNSTARTHVYNIYKKLGVGSHQALIDMVEAEKTDML</sequence>
<dbReference type="InterPro" id="IPR016032">
    <property type="entry name" value="Sig_transdc_resp-reg_C-effctor"/>
</dbReference>
<name>A0ABN6MMJ5_9ACTN</name>